<feature type="signal peptide" evidence="1">
    <location>
        <begin position="1"/>
        <end position="21"/>
    </location>
</feature>
<evidence type="ECO:0000256" key="1">
    <source>
        <dbReference type="SAM" id="SignalP"/>
    </source>
</evidence>
<dbReference type="Proteomes" id="UP000548582">
    <property type="component" value="Unassembled WGS sequence"/>
</dbReference>
<proteinExistence type="predicted"/>
<accession>A0A848E835</accession>
<dbReference type="RefSeq" id="WP_170052801.1">
    <property type="nucleotide sequence ID" value="NZ_JABBKX010000001.1"/>
</dbReference>
<dbReference type="EMBL" id="JABBKX010000001">
    <property type="protein sequence ID" value="NMJ40591.1"/>
    <property type="molecule type" value="Genomic_DNA"/>
</dbReference>
<comment type="caution">
    <text evidence="2">The sequence shown here is derived from an EMBL/GenBank/DDBJ whole genome shotgun (WGS) entry which is preliminary data.</text>
</comment>
<evidence type="ECO:0000313" key="2">
    <source>
        <dbReference type="EMBL" id="NMJ40591.1"/>
    </source>
</evidence>
<name>A0A848E835_9PROT</name>
<evidence type="ECO:0000313" key="3">
    <source>
        <dbReference type="Proteomes" id="UP000548582"/>
    </source>
</evidence>
<protein>
    <submittedName>
        <fullName evidence="2">Uncharacterized protein</fullName>
    </submittedName>
</protein>
<dbReference type="AlphaFoldDB" id="A0A848E835"/>
<keyword evidence="3" id="KW-1185">Reference proteome</keyword>
<reference evidence="2 3" key="1">
    <citation type="submission" date="2020-03" db="EMBL/GenBank/DDBJ databases">
        <authorList>
            <person name="Sun Q."/>
        </authorList>
    </citation>
    <scope>NUCLEOTIDE SEQUENCE [LARGE SCALE GENOMIC DNA]</scope>
    <source>
        <strain evidence="2 3">JC162</strain>
    </source>
</reference>
<feature type="chain" id="PRO_5032854719" evidence="1">
    <location>
        <begin position="22"/>
        <end position="117"/>
    </location>
</feature>
<gene>
    <name evidence="2" type="ORF">GWK16_05030</name>
</gene>
<keyword evidence="1" id="KW-0732">Signal</keyword>
<sequence>MRIPGTALLALALALATAAQAQTPQGPMTAEGLDRGLSNLGLMAGHAVQCLPEGEQPRAQRAVLLFNGMLVAELGSNAAFRFASAFGAGSSHAVDRSFCERSLADWRKLVQDHGLDR</sequence>
<organism evidence="2 3">
    <name type="scientific">Neoroseomonas marina</name>
    <dbReference type="NCBI Taxonomy" id="1232220"/>
    <lineage>
        <taxon>Bacteria</taxon>
        <taxon>Pseudomonadati</taxon>
        <taxon>Pseudomonadota</taxon>
        <taxon>Alphaproteobacteria</taxon>
        <taxon>Acetobacterales</taxon>
        <taxon>Acetobacteraceae</taxon>
        <taxon>Neoroseomonas</taxon>
    </lineage>
</organism>